<evidence type="ECO:0000313" key="2">
    <source>
        <dbReference type="Proteomes" id="UP001396334"/>
    </source>
</evidence>
<comment type="caution">
    <text evidence="1">The sequence shown here is derived from an EMBL/GenBank/DDBJ whole genome shotgun (WGS) entry which is preliminary data.</text>
</comment>
<accession>A0ABR2RYU5</accession>
<dbReference type="Proteomes" id="UP001396334">
    <property type="component" value="Unassembled WGS sequence"/>
</dbReference>
<organism evidence="1 2">
    <name type="scientific">Hibiscus sabdariffa</name>
    <name type="common">roselle</name>
    <dbReference type="NCBI Taxonomy" id="183260"/>
    <lineage>
        <taxon>Eukaryota</taxon>
        <taxon>Viridiplantae</taxon>
        <taxon>Streptophyta</taxon>
        <taxon>Embryophyta</taxon>
        <taxon>Tracheophyta</taxon>
        <taxon>Spermatophyta</taxon>
        <taxon>Magnoliopsida</taxon>
        <taxon>eudicotyledons</taxon>
        <taxon>Gunneridae</taxon>
        <taxon>Pentapetalae</taxon>
        <taxon>rosids</taxon>
        <taxon>malvids</taxon>
        <taxon>Malvales</taxon>
        <taxon>Malvaceae</taxon>
        <taxon>Malvoideae</taxon>
        <taxon>Hibiscus</taxon>
    </lineage>
</organism>
<protein>
    <submittedName>
        <fullName evidence="1">Uncharacterized protein</fullName>
    </submittedName>
</protein>
<gene>
    <name evidence="1" type="ORF">V6N11_001129</name>
</gene>
<name>A0ABR2RYU5_9ROSI</name>
<dbReference type="EMBL" id="JBBPBN010000019">
    <property type="protein sequence ID" value="KAK9018148.1"/>
    <property type="molecule type" value="Genomic_DNA"/>
</dbReference>
<sequence length="102" mass="11303">MREVTGESDVMKNMIVRNWLETRCVANASTTKTFAFSTLVAFRLADILTISATEPHPPELKACSFAMFILLCLYFTPKSCKNGLHQIPSINIPPGPNNSKSK</sequence>
<evidence type="ECO:0000313" key="1">
    <source>
        <dbReference type="EMBL" id="KAK9018148.1"/>
    </source>
</evidence>
<proteinExistence type="predicted"/>
<keyword evidence="2" id="KW-1185">Reference proteome</keyword>
<reference evidence="1 2" key="1">
    <citation type="journal article" date="2024" name="G3 (Bethesda)">
        <title>Genome assembly of Hibiscus sabdariffa L. provides insights into metabolisms of medicinal natural products.</title>
        <authorList>
            <person name="Kim T."/>
        </authorList>
    </citation>
    <scope>NUCLEOTIDE SEQUENCE [LARGE SCALE GENOMIC DNA]</scope>
    <source>
        <strain evidence="1">TK-2024</strain>
        <tissue evidence="1">Old leaves</tissue>
    </source>
</reference>